<feature type="transmembrane region" description="Helical" evidence="1">
    <location>
        <begin position="57"/>
        <end position="78"/>
    </location>
</feature>
<dbReference type="STRING" id="253628.A0A0D2AGD5"/>
<dbReference type="GeneID" id="27311459"/>
<evidence type="ECO:0000313" key="3">
    <source>
        <dbReference type="Proteomes" id="UP000053259"/>
    </source>
</evidence>
<dbReference type="PANTHER" id="PTHR34292">
    <property type="entry name" value="OUTER SPORE WALL PROTEIN LDS1"/>
    <property type="match status" value="1"/>
</dbReference>
<dbReference type="GO" id="GO:0005628">
    <property type="term" value="C:prospore membrane"/>
    <property type="evidence" value="ECO:0007669"/>
    <property type="project" value="TreeGrafter"/>
</dbReference>
<gene>
    <name evidence="2" type="ORF">PV09_03486</name>
</gene>
<dbReference type="InParanoid" id="A0A0D2AGD5"/>
<dbReference type="Proteomes" id="UP000053259">
    <property type="component" value="Unassembled WGS sequence"/>
</dbReference>
<reference evidence="2 3" key="1">
    <citation type="submission" date="2015-01" db="EMBL/GenBank/DDBJ databases">
        <title>The Genome Sequence of Ochroconis gallopava CBS43764.</title>
        <authorList>
            <consortium name="The Broad Institute Genomics Platform"/>
            <person name="Cuomo C."/>
            <person name="de Hoog S."/>
            <person name="Gorbushina A."/>
            <person name="Stielow B."/>
            <person name="Teixiera M."/>
            <person name="Abouelleil A."/>
            <person name="Chapman S.B."/>
            <person name="Priest M."/>
            <person name="Young S.K."/>
            <person name="Wortman J."/>
            <person name="Nusbaum C."/>
            <person name="Birren B."/>
        </authorList>
    </citation>
    <scope>NUCLEOTIDE SEQUENCE [LARGE SCALE GENOMIC DNA]</scope>
    <source>
        <strain evidence="2 3">CBS 43764</strain>
    </source>
</reference>
<dbReference type="PANTHER" id="PTHR34292:SF1">
    <property type="entry name" value="OUTER SPORE WALL PROTEIN RRT8"/>
    <property type="match status" value="1"/>
</dbReference>
<keyword evidence="1" id="KW-1133">Transmembrane helix</keyword>
<proteinExistence type="predicted"/>
<dbReference type="FunCoup" id="A0A0D2AGD5">
    <property type="interactions" value="77"/>
</dbReference>
<dbReference type="HOGENOM" id="CLU_062645_0_1_1"/>
<protein>
    <submittedName>
        <fullName evidence="2">Uncharacterized protein</fullName>
    </submittedName>
</protein>
<dbReference type="AlphaFoldDB" id="A0A0D2AGD5"/>
<keyword evidence="3" id="KW-1185">Reference proteome</keyword>
<dbReference type="GO" id="GO:0005619">
    <property type="term" value="C:ascospore wall"/>
    <property type="evidence" value="ECO:0007669"/>
    <property type="project" value="TreeGrafter"/>
</dbReference>
<feature type="transmembrane region" description="Helical" evidence="1">
    <location>
        <begin position="254"/>
        <end position="275"/>
    </location>
</feature>
<feature type="transmembrane region" description="Helical" evidence="1">
    <location>
        <begin position="181"/>
        <end position="203"/>
    </location>
</feature>
<dbReference type="RefSeq" id="XP_016215484.1">
    <property type="nucleotide sequence ID" value="XM_016356691.1"/>
</dbReference>
<evidence type="ECO:0000313" key="2">
    <source>
        <dbReference type="EMBL" id="KIW05615.1"/>
    </source>
</evidence>
<dbReference type="GO" id="GO:0005811">
    <property type="term" value="C:lipid droplet"/>
    <property type="evidence" value="ECO:0007669"/>
    <property type="project" value="TreeGrafter"/>
</dbReference>
<evidence type="ECO:0000256" key="1">
    <source>
        <dbReference type="SAM" id="Phobius"/>
    </source>
</evidence>
<name>A0A0D2AGD5_9PEZI</name>
<feature type="transmembrane region" description="Helical" evidence="1">
    <location>
        <begin position="25"/>
        <end position="45"/>
    </location>
</feature>
<feature type="transmembrane region" description="Helical" evidence="1">
    <location>
        <begin position="84"/>
        <end position="108"/>
    </location>
</feature>
<feature type="transmembrane region" description="Helical" evidence="1">
    <location>
        <begin position="224"/>
        <end position="242"/>
    </location>
</feature>
<dbReference type="InterPro" id="IPR052786">
    <property type="entry name" value="Spore_wall_assembly"/>
</dbReference>
<organism evidence="2 3">
    <name type="scientific">Verruconis gallopava</name>
    <dbReference type="NCBI Taxonomy" id="253628"/>
    <lineage>
        <taxon>Eukaryota</taxon>
        <taxon>Fungi</taxon>
        <taxon>Dikarya</taxon>
        <taxon>Ascomycota</taxon>
        <taxon>Pezizomycotina</taxon>
        <taxon>Dothideomycetes</taxon>
        <taxon>Pleosporomycetidae</taxon>
        <taxon>Venturiales</taxon>
        <taxon>Sympoventuriaceae</taxon>
        <taxon>Verruconis</taxon>
    </lineage>
</organism>
<sequence length="299" mass="33860">MSAQQPASLRTLPQRLYHAVTKGAGFYPLKGVVYFIFHPFLYPLLRSRLLPATLLSLFILFNLFFWTYLIQVAFLMIWQGRSAWFNATVLVLGEGAAIVALLFEAFFVDETQVDIFDSVLVAKNHEALVAKSRPVAPSEEGSIDPYRRLGKPVKSAVFAPFSLRQIVELVVLLPINFVPYVGVPLFLIGTGYRAGPLLMWRYYKLRGMGRRERKAFIKRKRWSFAWCASAIELTGICELTSQDRFGTVHLVLQLVPVLNMFFLLTTAAGSALYAADEEDRRLAEEETQAASQQYHDDPI</sequence>
<keyword evidence="1" id="KW-0812">Transmembrane</keyword>
<dbReference type="VEuPathDB" id="FungiDB:PV09_03486"/>
<accession>A0A0D2AGD5</accession>
<dbReference type="OrthoDB" id="2107885at2759"/>
<keyword evidence="1" id="KW-0472">Membrane</keyword>
<dbReference type="EMBL" id="KN847537">
    <property type="protein sequence ID" value="KIW05615.1"/>
    <property type="molecule type" value="Genomic_DNA"/>
</dbReference>